<dbReference type="Proteomes" id="UP001196413">
    <property type="component" value="Unassembled WGS sequence"/>
</dbReference>
<name>A0AAD5WEC3_PARTN</name>
<sequence>MRDKTAGIQNVYSDRDVLLDKSPRQSQCEVFSRVESCDMWSIEEVAAEDCTRRIDPQYMPSVLRYFQNLMPLDADLSLPKNRLVR</sequence>
<comment type="caution">
    <text evidence="1">The sequence shown here is derived from an EMBL/GenBank/DDBJ whole genome shotgun (WGS) entry which is preliminary data.</text>
</comment>
<evidence type="ECO:0000313" key="1">
    <source>
        <dbReference type="EMBL" id="KAJ1367057.1"/>
    </source>
</evidence>
<accession>A0AAD5WEC3</accession>
<organism evidence="1 2">
    <name type="scientific">Parelaphostrongylus tenuis</name>
    <name type="common">Meningeal worm</name>
    <dbReference type="NCBI Taxonomy" id="148309"/>
    <lineage>
        <taxon>Eukaryota</taxon>
        <taxon>Metazoa</taxon>
        <taxon>Ecdysozoa</taxon>
        <taxon>Nematoda</taxon>
        <taxon>Chromadorea</taxon>
        <taxon>Rhabditida</taxon>
        <taxon>Rhabditina</taxon>
        <taxon>Rhabditomorpha</taxon>
        <taxon>Strongyloidea</taxon>
        <taxon>Metastrongylidae</taxon>
        <taxon>Parelaphostrongylus</taxon>
    </lineage>
</organism>
<evidence type="ECO:0000313" key="2">
    <source>
        <dbReference type="Proteomes" id="UP001196413"/>
    </source>
</evidence>
<proteinExistence type="predicted"/>
<keyword evidence="2" id="KW-1185">Reference proteome</keyword>
<dbReference type="EMBL" id="JAHQIW010005758">
    <property type="protein sequence ID" value="KAJ1367057.1"/>
    <property type="molecule type" value="Genomic_DNA"/>
</dbReference>
<protein>
    <submittedName>
        <fullName evidence="1">Uncharacterized protein</fullName>
    </submittedName>
</protein>
<reference evidence="1" key="1">
    <citation type="submission" date="2021-06" db="EMBL/GenBank/DDBJ databases">
        <title>Parelaphostrongylus tenuis whole genome reference sequence.</title>
        <authorList>
            <person name="Garwood T.J."/>
            <person name="Larsen P.A."/>
            <person name="Fountain-Jones N.M."/>
            <person name="Garbe J.R."/>
            <person name="Macchietto M.G."/>
            <person name="Kania S.A."/>
            <person name="Gerhold R.W."/>
            <person name="Richards J.E."/>
            <person name="Wolf T.M."/>
        </authorList>
    </citation>
    <scope>NUCLEOTIDE SEQUENCE</scope>
    <source>
        <strain evidence="1">MNPRO001-30</strain>
        <tissue evidence="1">Meninges</tissue>
    </source>
</reference>
<gene>
    <name evidence="1" type="ORF">KIN20_027900</name>
</gene>
<dbReference type="AlphaFoldDB" id="A0AAD5WEC3"/>